<accession>A0A0M6Y1S5</accession>
<protein>
    <submittedName>
        <fullName evidence="1">Uncharacterized protein</fullName>
    </submittedName>
</protein>
<dbReference type="Proteomes" id="UP000048926">
    <property type="component" value="Unassembled WGS sequence"/>
</dbReference>
<evidence type="ECO:0000313" key="2">
    <source>
        <dbReference type="Proteomes" id="UP000048926"/>
    </source>
</evidence>
<name>A0A0M6Y1S5_9HYPH</name>
<gene>
    <name evidence="1" type="ORF">LAL4801_01215</name>
</gene>
<reference evidence="2" key="1">
    <citation type="submission" date="2015-07" db="EMBL/GenBank/DDBJ databases">
        <authorList>
            <person name="Rodrigo-Torres Lidia"/>
            <person name="Arahal R.David."/>
        </authorList>
    </citation>
    <scope>NUCLEOTIDE SEQUENCE [LARGE SCALE GENOMIC DNA]</scope>
    <source>
        <strain evidence="2">CECT 4801</strain>
    </source>
</reference>
<dbReference type="STRING" id="187304.B0E33_24120"/>
<dbReference type="EMBL" id="CXST01000001">
    <property type="protein sequence ID" value="CTQ42779.1"/>
    <property type="molecule type" value="Genomic_DNA"/>
</dbReference>
<proteinExistence type="predicted"/>
<dbReference type="AlphaFoldDB" id="A0A0M6Y1S5"/>
<keyword evidence="2" id="KW-1185">Reference proteome</keyword>
<evidence type="ECO:0000313" key="1">
    <source>
        <dbReference type="EMBL" id="CTQ42779.1"/>
    </source>
</evidence>
<sequence>MIPVSLPGPIRTDPRHFTWLALAMCVLGTAHVGGKIYSWSSGWPMEAGIRQDQPVRFAVGTTRFELPLNLIATASQKRQALGSEAAFETLRLNLHWSSSATKNSDTGWDTPATIQVDLESNPGRESLRARLDPFYRRLARGGEMKGPSGLKVLKLSARGAPATDLIVYDPTVQNGFIARCRKDSTSGKAGCHRAIVFASGLELRYSFDQSLLPDWRRLDGDIVASIEGYRMQ</sequence>
<organism evidence="1 2">
    <name type="scientific">Roseibium aggregatum</name>
    <dbReference type="NCBI Taxonomy" id="187304"/>
    <lineage>
        <taxon>Bacteria</taxon>
        <taxon>Pseudomonadati</taxon>
        <taxon>Pseudomonadota</taxon>
        <taxon>Alphaproteobacteria</taxon>
        <taxon>Hyphomicrobiales</taxon>
        <taxon>Stappiaceae</taxon>
        <taxon>Roseibium</taxon>
    </lineage>
</organism>